<dbReference type="Gene3D" id="1.10.1200.10">
    <property type="entry name" value="ACP-like"/>
    <property type="match status" value="1"/>
</dbReference>
<keyword evidence="3" id="KW-1185">Reference proteome</keyword>
<dbReference type="SUPFAM" id="SSF47336">
    <property type="entry name" value="ACP-like"/>
    <property type="match status" value="1"/>
</dbReference>
<protein>
    <submittedName>
        <fullName evidence="2">Phosphopantetheine-binding protein</fullName>
    </submittedName>
</protein>
<accession>D3Q630</accession>
<dbReference type="PROSITE" id="PS50075">
    <property type="entry name" value="CARRIER"/>
    <property type="match status" value="1"/>
</dbReference>
<evidence type="ECO:0000259" key="1">
    <source>
        <dbReference type="PROSITE" id="PS50075"/>
    </source>
</evidence>
<dbReference type="eggNOG" id="COG0236">
    <property type="taxonomic scope" value="Bacteria"/>
</dbReference>
<dbReference type="AlphaFoldDB" id="D3Q630"/>
<organism evidence="2 3">
    <name type="scientific">Stackebrandtia nassauensis (strain DSM 44728 / CIP 108903 / NRRL B-16338 / NBRC 102104 / LLR-40K-21)</name>
    <dbReference type="NCBI Taxonomy" id="446470"/>
    <lineage>
        <taxon>Bacteria</taxon>
        <taxon>Bacillati</taxon>
        <taxon>Actinomycetota</taxon>
        <taxon>Actinomycetes</taxon>
        <taxon>Glycomycetales</taxon>
        <taxon>Glycomycetaceae</taxon>
        <taxon>Stackebrandtia</taxon>
    </lineage>
</organism>
<reference evidence="2 3" key="1">
    <citation type="journal article" date="2009" name="Stand. Genomic Sci.">
        <title>Complete genome sequence of Stackebrandtia nassauensis type strain (LLR-40K-21).</title>
        <authorList>
            <person name="Munk C."/>
            <person name="Lapidus A."/>
            <person name="Copeland A."/>
            <person name="Jando M."/>
            <person name="Mayilraj S."/>
            <person name="Glavina Del Rio T."/>
            <person name="Nolan M."/>
            <person name="Chen F."/>
            <person name="Lucas S."/>
            <person name="Tice H."/>
            <person name="Cheng J.F."/>
            <person name="Han C."/>
            <person name="Detter J.C."/>
            <person name="Bruce D."/>
            <person name="Goodwin L."/>
            <person name="Chain P."/>
            <person name="Pitluck S."/>
            <person name="Goker M."/>
            <person name="Ovchinikova G."/>
            <person name="Pati A."/>
            <person name="Ivanova N."/>
            <person name="Mavromatis K."/>
            <person name="Chen A."/>
            <person name="Palaniappan K."/>
            <person name="Land M."/>
            <person name="Hauser L."/>
            <person name="Chang Y.J."/>
            <person name="Jeffries C.D."/>
            <person name="Bristow J."/>
            <person name="Eisen J.A."/>
            <person name="Markowitz V."/>
            <person name="Hugenholtz P."/>
            <person name="Kyrpides N.C."/>
            <person name="Klenk H.P."/>
        </authorList>
    </citation>
    <scope>NUCLEOTIDE SEQUENCE [LARGE SCALE GENOMIC DNA]</scope>
    <source>
        <strain evidence="3">DSM 44728 / CIP 108903 / NRRL B-16338 / NBRC 102104 / LLR-40K-21</strain>
    </source>
</reference>
<dbReference type="InterPro" id="IPR036736">
    <property type="entry name" value="ACP-like_sf"/>
</dbReference>
<dbReference type="Proteomes" id="UP000000844">
    <property type="component" value="Chromosome"/>
</dbReference>
<dbReference type="InterPro" id="IPR009081">
    <property type="entry name" value="PP-bd_ACP"/>
</dbReference>
<dbReference type="Pfam" id="PF00550">
    <property type="entry name" value="PP-binding"/>
    <property type="match status" value="1"/>
</dbReference>
<dbReference type="KEGG" id="sna:Snas_2524"/>
<gene>
    <name evidence="2" type="ordered locus">Snas_2524</name>
</gene>
<sequence length="75" mass="8006">MSKPIEDKLLSIMADKFDIEPGKITPTTSFEAMDVDSLVLVELSVLAEKQFGVRLGDAGTIRGAALLLRDNGVTG</sequence>
<dbReference type="EMBL" id="CP001778">
    <property type="protein sequence ID" value="ADD42205.1"/>
    <property type="molecule type" value="Genomic_DNA"/>
</dbReference>
<proteinExistence type="predicted"/>
<name>D3Q630_STANL</name>
<dbReference type="OrthoDB" id="3192863at2"/>
<evidence type="ECO:0000313" key="3">
    <source>
        <dbReference type="Proteomes" id="UP000000844"/>
    </source>
</evidence>
<dbReference type="RefSeq" id="WP_013017776.1">
    <property type="nucleotide sequence ID" value="NC_013947.1"/>
</dbReference>
<evidence type="ECO:0000313" key="2">
    <source>
        <dbReference type="EMBL" id="ADD42205.1"/>
    </source>
</evidence>
<dbReference type="STRING" id="446470.Snas_2524"/>
<dbReference type="HOGENOM" id="CLU_2669286_0_0_11"/>
<feature type="domain" description="Carrier" evidence="1">
    <location>
        <begin position="1"/>
        <end position="75"/>
    </location>
</feature>